<dbReference type="OrthoDB" id="2680642at2"/>
<dbReference type="PATRIC" id="fig|54915.3.peg.6898"/>
<dbReference type="RefSeq" id="WP_049737749.1">
    <property type="nucleotide sequence ID" value="NZ_BJON01000012.1"/>
</dbReference>
<organism evidence="3 4">
    <name type="scientific">Brevibacillus reuszeri</name>
    <dbReference type="NCBI Taxonomy" id="54915"/>
    <lineage>
        <taxon>Bacteria</taxon>
        <taxon>Bacillati</taxon>
        <taxon>Bacillota</taxon>
        <taxon>Bacilli</taxon>
        <taxon>Bacillales</taxon>
        <taxon>Paenibacillaceae</taxon>
        <taxon>Brevibacillus</taxon>
    </lineage>
</organism>
<dbReference type="Proteomes" id="UP000319578">
    <property type="component" value="Unassembled WGS sequence"/>
</dbReference>
<keyword evidence="1" id="KW-1133">Transmembrane helix</keyword>
<protein>
    <submittedName>
        <fullName evidence="3">Uncharacterized protein</fullName>
    </submittedName>
</protein>
<gene>
    <name evidence="3" type="ORF">ADS79_07335</name>
    <name evidence="2" type="ORF">BRE01_31230</name>
</gene>
<proteinExistence type="predicted"/>
<evidence type="ECO:0000313" key="4">
    <source>
        <dbReference type="Proteomes" id="UP000036834"/>
    </source>
</evidence>
<reference evidence="3" key="2">
    <citation type="submission" date="2015-07" db="EMBL/GenBank/DDBJ databases">
        <title>MeaNS - Measles Nucleotide Surveillance Program.</title>
        <authorList>
            <person name="Tran T."/>
            <person name="Druce J."/>
        </authorList>
    </citation>
    <scope>NUCLEOTIDE SEQUENCE</scope>
    <source>
        <strain evidence="3">DSM 9887</strain>
    </source>
</reference>
<keyword evidence="5" id="KW-1185">Reference proteome</keyword>
<reference evidence="2 5" key="3">
    <citation type="submission" date="2019-06" db="EMBL/GenBank/DDBJ databases">
        <title>Whole genome shotgun sequence of Brevibacillus reuszeri NBRC 15719.</title>
        <authorList>
            <person name="Hosoyama A."/>
            <person name="Uohara A."/>
            <person name="Ohji S."/>
            <person name="Ichikawa N."/>
        </authorList>
    </citation>
    <scope>NUCLEOTIDE SEQUENCE [LARGE SCALE GENOMIC DNA]</scope>
    <source>
        <strain evidence="2 5">NBRC 15719</strain>
    </source>
</reference>
<name>A0A0K9YYF5_9BACL</name>
<feature type="transmembrane region" description="Helical" evidence="1">
    <location>
        <begin position="14"/>
        <end position="37"/>
    </location>
</feature>
<keyword evidence="1" id="KW-0812">Transmembrane</keyword>
<accession>A0A0K9YYF5</accession>
<evidence type="ECO:0000313" key="3">
    <source>
        <dbReference type="EMBL" id="KNB73743.1"/>
    </source>
</evidence>
<evidence type="ECO:0000313" key="5">
    <source>
        <dbReference type="Proteomes" id="UP000319578"/>
    </source>
</evidence>
<feature type="transmembrane region" description="Helical" evidence="1">
    <location>
        <begin position="116"/>
        <end position="138"/>
    </location>
</feature>
<dbReference type="EMBL" id="BJON01000012">
    <property type="protein sequence ID" value="GED69421.1"/>
    <property type="molecule type" value="Genomic_DNA"/>
</dbReference>
<dbReference type="STRING" id="54915.ADS79_07335"/>
<feature type="transmembrane region" description="Helical" evidence="1">
    <location>
        <begin position="77"/>
        <end position="96"/>
    </location>
</feature>
<feature type="transmembrane region" description="Helical" evidence="1">
    <location>
        <begin position="144"/>
        <end position="163"/>
    </location>
</feature>
<keyword evidence="1" id="KW-0472">Membrane</keyword>
<evidence type="ECO:0000256" key="1">
    <source>
        <dbReference type="SAM" id="Phobius"/>
    </source>
</evidence>
<sequence length="412" mass="47659">MNRRIVLAPLFNKIGLRIISFSAIIAAVTYYIGFIFVQGSVMAFTQLSNIWNIGFEYVPASSSLYLINGITYLHNKLYESILGGIFTLIFYVLLYYPRRQNNSFWGTIDAYRSKKYLNYGFKLFFIVAPMLCIYLYGLYNNPSFIKYIGSFGVASFLISILIINNEYGKNRTRHFEKLIVSLFLIISLVTNLLALTVHVFIQGSLAQKDRIDATFNHGTSKGSISVVYNQKNNVEYYISIDLANDYFIGYNLDTKSIDKIPKDRISKIETFAVTKFKEVKKYFPDDHTQQITNDAKAQTALVNNFYEYGVLGKKDTEKWLSLLTAECYQLKMGLISPVLLKKEWAVLENYNGLPKNEYIGMEMSVPEEDTIWVQEHWKSQVRYTVFKLKKVGDAWKIDEVNEKWQPFIFVKG</sequence>
<dbReference type="Proteomes" id="UP000036834">
    <property type="component" value="Unassembled WGS sequence"/>
</dbReference>
<dbReference type="AlphaFoldDB" id="A0A0K9YYF5"/>
<evidence type="ECO:0000313" key="2">
    <source>
        <dbReference type="EMBL" id="GED69421.1"/>
    </source>
</evidence>
<comment type="caution">
    <text evidence="3">The sequence shown here is derived from an EMBL/GenBank/DDBJ whole genome shotgun (WGS) entry which is preliminary data.</text>
</comment>
<feature type="transmembrane region" description="Helical" evidence="1">
    <location>
        <begin position="49"/>
        <end position="71"/>
    </location>
</feature>
<reference evidence="4" key="1">
    <citation type="submission" date="2015-07" db="EMBL/GenBank/DDBJ databases">
        <title>Genome sequencing project for genomic taxonomy and phylogenomics of Bacillus-like bacteria.</title>
        <authorList>
            <person name="Liu B."/>
            <person name="Wang J."/>
            <person name="Zhu Y."/>
            <person name="Liu G."/>
            <person name="Chen Q."/>
            <person name="Chen Z."/>
            <person name="Lan J."/>
            <person name="Che J."/>
            <person name="Ge C."/>
            <person name="Shi H."/>
            <person name="Pan Z."/>
            <person name="Liu X."/>
        </authorList>
    </citation>
    <scope>NUCLEOTIDE SEQUENCE [LARGE SCALE GENOMIC DNA]</scope>
    <source>
        <strain evidence="4">DSM 9887</strain>
    </source>
</reference>
<feature type="transmembrane region" description="Helical" evidence="1">
    <location>
        <begin position="175"/>
        <end position="201"/>
    </location>
</feature>
<dbReference type="EMBL" id="LGIQ01000005">
    <property type="protein sequence ID" value="KNB73743.1"/>
    <property type="molecule type" value="Genomic_DNA"/>
</dbReference>